<evidence type="ECO:0000313" key="5">
    <source>
        <dbReference type="Proteomes" id="UP000236394"/>
    </source>
</evidence>
<dbReference type="PANTHER" id="PTHR47816">
    <property type="entry name" value="RIBOSOMAL RNA SMALL SUBUNIT METHYLTRANSFERASE C"/>
    <property type="match status" value="1"/>
</dbReference>
<feature type="domain" description="Methyltransferase small" evidence="3">
    <location>
        <begin position="27"/>
        <end position="202"/>
    </location>
</feature>
<evidence type="ECO:0000256" key="1">
    <source>
        <dbReference type="ARBA" id="ARBA00022603"/>
    </source>
</evidence>
<organism evidence="4 5">
    <name type="scientific">Mageeibacillus indolicus</name>
    <dbReference type="NCBI Taxonomy" id="884684"/>
    <lineage>
        <taxon>Bacteria</taxon>
        <taxon>Bacillati</taxon>
        <taxon>Bacillota</taxon>
        <taxon>Clostridia</taxon>
        <taxon>Eubacteriales</taxon>
        <taxon>Oscillospiraceae</taxon>
        <taxon>Mageeibacillus</taxon>
    </lineage>
</organism>
<dbReference type="Pfam" id="PF05175">
    <property type="entry name" value="MTS"/>
    <property type="match status" value="1"/>
</dbReference>
<dbReference type="Proteomes" id="UP000236394">
    <property type="component" value="Unassembled WGS sequence"/>
</dbReference>
<proteinExistence type="predicted"/>
<dbReference type="CDD" id="cd02440">
    <property type="entry name" value="AdoMet_MTases"/>
    <property type="match status" value="1"/>
</dbReference>
<evidence type="ECO:0000259" key="3">
    <source>
        <dbReference type="Pfam" id="PF05175"/>
    </source>
</evidence>
<dbReference type="EMBL" id="NBZD01000001">
    <property type="protein sequence ID" value="PNH19543.1"/>
    <property type="molecule type" value="Genomic_DNA"/>
</dbReference>
<accession>A0A2J8B441</accession>
<evidence type="ECO:0000313" key="4">
    <source>
        <dbReference type="EMBL" id="PNH19543.1"/>
    </source>
</evidence>
<dbReference type="Gene3D" id="3.40.50.150">
    <property type="entry name" value="Vaccinia Virus protein VP39"/>
    <property type="match status" value="1"/>
</dbReference>
<dbReference type="GO" id="GO:0032259">
    <property type="term" value="P:methylation"/>
    <property type="evidence" value="ECO:0007669"/>
    <property type="project" value="UniProtKB-KW"/>
</dbReference>
<dbReference type="InterPro" id="IPR007848">
    <property type="entry name" value="Small_mtfrase_dom"/>
</dbReference>
<dbReference type="InterPro" id="IPR046977">
    <property type="entry name" value="RsmC/RlmG"/>
</dbReference>
<keyword evidence="1" id="KW-0489">Methyltransferase</keyword>
<keyword evidence="2" id="KW-0808">Transferase</keyword>
<dbReference type="SUPFAM" id="SSF53335">
    <property type="entry name" value="S-adenosyl-L-methionine-dependent methyltransferases"/>
    <property type="match status" value="1"/>
</dbReference>
<name>A0A2J8B441_9FIRM</name>
<comment type="caution">
    <text evidence="4">The sequence shown here is derived from an EMBL/GenBank/DDBJ whole genome shotgun (WGS) entry which is preliminary data.</text>
</comment>
<evidence type="ECO:0000256" key="2">
    <source>
        <dbReference type="ARBA" id="ARBA00022679"/>
    </source>
</evidence>
<gene>
    <name evidence="4" type="ORF">B7R76_01260</name>
</gene>
<dbReference type="InterPro" id="IPR029063">
    <property type="entry name" value="SAM-dependent_MTases_sf"/>
</dbReference>
<dbReference type="RefSeq" id="WP_102892221.1">
    <property type="nucleotide sequence ID" value="NZ_NBZD01000001.1"/>
</dbReference>
<dbReference type="AlphaFoldDB" id="A0A2J8B441"/>
<sequence length="212" mass="23083">MAQYFDAHPSAVSELREVNIMVDGRAYRLWSDNGVFAKRGLDIGTSVFLECLLKKAELRSELESVKGRALDLGCGIGIIAIVLQGYLPQLKFSAVDINERAVSLAKRNVQASGLDIPVHVSDGFSALKEEEFSLIVSNPPIRIGKQPLYRLIADAYAHLAPCGLMFLVVGKKQGAESLQKYCAELAGDCDSVGHASGFKVLRLRKAEEVIYG</sequence>
<dbReference type="GO" id="GO:0008757">
    <property type="term" value="F:S-adenosylmethionine-dependent methyltransferase activity"/>
    <property type="evidence" value="ECO:0007669"/>
    <property type="project" value="InterPro"/>
</dbReference>
<protein>
    <recommendedName>
        <fullName evidence="3">Methyltransferase small domain-containing protein</fullName>
    </recommendedName>
</protein>
<dbReference type="PANTHER" id="PTHR47816:SF4">
    <property type="entry name" value="RIBOSOMAL RNA SMALL SUBUNIT METHYLTRANSFERASE C"/>
    <property type="match status" value="1"/>
</dbReference>
<reference evidence="5" key="1">
    <citation type="submission" date="2017-04" db="EMBL/GenBank/DDBJ databases">
        <authorList>
            <person name="Bumgarner R.E."/>
            <person name="Fredricks D.N."/>
            <person name="Srinivasan S."/>
        </authorList>
    </citation>
    <scope>NUCLEOTIDE SEQUENCE [LARGE SCALE GENOMIC DNA]</scope>
    <source>
        <strain evidence="5">KA00405</strain>
    </source>
</reference>